<feature type="signal peptide" evidence="2">
    <location>
        <begin position="1"/>
        <end position="25"/>
    </location>
</feature>
<gene>
    <name evidence="3" type="ORF">JMJ55_29805</name>
</gene>
<dbReference type="SUPFAM" id="SSF53850">
    <property type="entry name" value="Periplasmic binding protein-like II"/>
    <property type="match status" value="1"/>
</dbReference>
<evidence type="ECO:0000256" key="2">
    <source>
        <dbReference type="SAM" id="SignalP"/>
    </source>
</evidence>
<evidence type="ECO:0000256" key="1">
    <source>
        <dbReference type="ARBA" id="ARBA00006987"/>
    </source>
</evidence>
<comment type="caution">
    <text evidence="3">The sequence shown here is derived from an EMBL/GenBank/DDBJ whole genome shotgun (WGS) entry which is preliminary data.</text>
</comment>
<feature type="chain" id="PRO_5045952336" evidence="2">
    <location>
        <begin position="26"/>
        <end position="327"/>
    </location>
</feature>
<reference evidence="3 4" key="1">
    <citation type="submission" date="2021-01" db="EMBL/GenBank/DDBJ databases">
        <title>Belnapia mucosa sp. nov. and Belnapia arida sp. nov., isolated from the Tabernas Desert (Almeria, Spain).</title>
        <authorList>
            <person name="Molina-Menor E."/>
            <person name="Vidal-Verdu A."/>
            <person name="Calonge A."/>
            <person name="Satari L."/>
            <person name="Pereto Magraner J."/>
            <person name="Porcar Miralles M."/>
        </authorList>
    </citation>
    <scope>NUCLEOTIDE SEQUENCE [LARGE SCALE GENOMIC DNA]</scope>
    <source>
        <strain evidence="3 4">T6</strain>
    </source>
</reference>
<dbReference type="PANTHER" id="PTHR42928:SF5">
    <property type="entry name" value="BLR1237 PROTEIN"/>
    <property type="match status" value="1"/>
</dbReference>
<dbReference type="Pfam" id="PF03401">
    <property type="entry name" value="TctC"/>
    <property type="match status" value="1"/>
</dbReference>
<dbReference type="PIRSF" id="PIRSF017082">
    <property type="entry name" value="YflP"/>
    <property type="match status" value="1"/>
</dbReference>
<dbReference type="Gene3D" id="3.40.190.150">
    <property type="entry name" value="Bordetella uptake gene, domain 1"/>
    <property type="match status" value="1"/>
</dbReference>
<keyword evidence="2" id="KW-0732">Signal</keyword>
<dbReference type="RefSeq" id="WP_202829240.1">
    <property type="nucleotide sequence ID" value="NZ_JAEUXJ010000046.1"/>
</dbReference>
<evidence type="ECO:0000313" key="4">
    <source>
        <dbReference type="Proteomes" id="UP000606490"/>
    </source>
</evidence>
<sequence length="327" mass="34295">MNLATTRRALLGAAALAPLARPALAQNGWRASRPIRMLIPFPPGGATDIIARMLAQQMGDRLGASLVVDNRPGANGIVASQALLGQPADGHTLIMGTGDTHTILPLAHKRLPYDIRDFTAVAPAATVVFTVAVRQGLPVNDVQGLLALARSSAQAGQPLTYASYGVGSASQVAGETFKQLTGVNLLHVPYQGAGPAILAVSANQVDVTFVPLAVSGPQKASVKILAVCTDQRFETAPDLPTLRESGVALTADTWIGLLAHAKTPPEVLDTINAVVRRVTQSPEFLDALRTNAFTPLNLDRAAWAAYLSRESEKLGAIVREAGIQFEG</sequence>
<keyword evidence="4" id="KW-1185">Reference proteome</keyword>
<name>A0ABS1VCY7_9PROT</name>
<dbReference type="Gene3D" id="3.40.190.10">
    <property type="entry name" value="Periplasmic binding protein-like II"/>
    <property type="match status" value="1"/>
</dbReference>
<dbReference type="InterPro" id="IPR042100">
    <property type="entry name" value="Bug_dom1"/>
</dbReference>
<evidence type="ECO:0000313" key="3">
    <source>
        <dbReference type="EMBL" id="MBL6459508.1"/>
    </source>
</evidence>
<organism evidence="3 4">
    <name type="scientific">Belnapia mucosa</name>
    <dbReference type="NCBI Taxonomy" id="2804532"/>
    <lineage>
        <taxon>Bacteria</taxon>
        <taxon>Pseudomonadati</taxon>
        <taxon>Pseudomonadota</taxon>
        <taxon>Alphaproteobacteria</taxon>
        <taxon>Acetobacterales</taxon>
        <taxon>Roseomonadaceae</taxon>
        <taxon>Belnapia</taxon>
    </lineage>
</organism>
<dbReference type="CDD" id="cd07012">
    <property type="entry name" value="PBP2_Bug_TTT"/>
    <property type="match status" value="1"/>
</dbReference>
<dbReference type="EMBL" id="JAEUXJ010000046">
    <property type="protein sequence ID" value="MBL6459508.1"/>
    <property type="molecule type" value="Genomic_DNA"/>
</dbReference>
<dbReference type="Proteomes" id="UP000606490">
    <property type="component" value="Unassembled WGS sequence"/>
</dbReference>
<accession>A0ABS1VCY7</accession>
<protein>
    <submittedName>
        <fullName evidence="3">Tripartite tricarboxylate transporter substrate binding protein</fullName>
    </submittedName>
</protein>
<comment type="similarity">
    <text evidence="1">Belongs to the UPF0065 (bug) family.</text>
</comment>
<dbReference type="InterPro" id="IPR005064">
    <property type="entry name" value="BUG"/>
</dbReference>
<proteinExistence type="inferred from homology"/>
<dbReference type="PANTHER" id="PTHR42928">
    <property type="entry name" value="TRICARBOXYLATE-BINDING PROTEIN"/>
    <property type="match status" value="1"/>
</dbReference>